<feature type="chain" id="PRO_5012613374" evidence="2">
    <location>
        <begin position="28"/>
        <end position="874"/>
    </location>
</feature>
<accession>A0A1M7Y4C3</accession>
<dbReference type="AlphaFoldDB" id="A0A1M7Y4C3"/>
<dbReference type="InterPro" id="IPR029062">
    <property type="entry name" value="Class_I_gatase-like"/>
</dbReference>
<dbReference type="OrthoDB" id="137965at2"/>
<name>A0A1M7Y4C3_9FIRM</name>
<reference evidence="3 4" key="1">
    <citation type="submission" date="2016-12" db="EMBL/GenBank/DDBJ databases">
        <authorList>
            <person name="Song W.-J."/>
            <person name="Kurnit D.M."/>
        </authorList>
    </citation>
    <scope>NUCLEOTIDE SEQUENCE [LARGE SCALE GENOMIC DNA]</scope>
    <source>
        <strain evidence="3 4">DSM 12503</strain>
    </source>
</reference>
<evidence type="ECO:0000313" key="3">
    <source>
        <dbReference type="EMBL" id="SHO47147.1"/>
    </source>
</evidence>
<sequence>MRKGNIFLSVLTICLSILLFLPFPVQAKENTQADLLTDKEDNLSLLVSYGYDNTVKYGRYVNVTGNIQNNGEKEFTGSFECLIPKSKDNALYTEKFTVEAGKSKRVSLIIPIIDDTGYLQVKLLNKKKKEVLEHKFRLTFGNYDKTIYAGVLTDNKEALSYLGSLNLKPFYLTADMITENYRGLDLLDVLIINDFDVSKLSSGQTEAIKEWVYGGGTLVLTAGAYDKEIKAVFGQDFGVTIGSRKEQENISFLTSGNDLKVLKQYILDYQKGRRLFYQELIERNSQKLSDSNTNLLSEAVNLYPEYGLEEWSEEEIAALKTQTVTKQIAGISLDNGINLVRENKSTLMLCSKKRYGKVELIAFDIGLDKKQQTMGLSIIRQIAENISEIKRNQLDNEYYGWYMNDGQISNIASLKYKKVPATYMYIIIILLYLFLSGPLTYLCLRRKKKQGYGLLAVSVLSVIFALIIFITGTGTRITKPYADYLRIKDYTQAGMDRIEVALRMPNNYDYALNLTRRFPLTEISDANPYAHNYGMKQAFVNYNNVKKVIQFDSSGVKLQVTDNTAFSPVYFQGDFKTEEQKGKLLCKLSHTGDGISGTIQNNLDYTISTAILLCDEHLINIGEIKKGETITLKNVSGYYLNSIDDLYDTSLIKDLTGLQEEGKNRNENIRLNLLIRNVIENNYSQGCFTDCLISYKQFNIQNREGEGDEFLSQLASLMQVAGTEIIKIPVAVNKQSEEKEFVCSIDPYIQLEGSSMGTYYTSRYMVNDSMLLSYQFPEKEKIESFTFLKNQNLKGNSKYTQNFNGTVYFLNVDTGKYEEVFTDNYDTEIDASKYLTDNNVLTVRFRQENAIQNYQVVLPHISYWKEAGQSVNNK</sequence>
<dbReference type="Gene3D" id="3.40.50.880">
    <property type="match status" value="1"/>
</dbReference>
<dbReference type="SUPFAM" id="SSF52317">
    <property type="entry name" value="Class I glutamine amidotransferase-like"/>
    <property type="match status" value="1"/>
</dbReference>
<keyword evidence="1" id="KW-0812">Transmembrane</keyword>
<organism evidence="3 4">
    <name type="scientific">Anaerocolumna xylanovorans DSM 12503</name>
    <dbReference type="NCBI Taxonomy" id="1121345"/>
    <lineage>
        <taxon>Bacteria</taxon>
        <taxon>Bacillati</taxon>
        <taxon>Bacillota</taxon>
        <taxon>Clostridia</taxon>
        <taxon>Lachnospirales</taxon>
        <taxon>Lachnospiraceae</taxon>
        <taxon>Anaerocolumna</taxon>
    </lineage>
</organism>
<dbReference type="RefSeq" id="WP_073588162.1">
    <property type="nucleotide sequence ID" value="NZ_FRFD01000004.1"/>
</dbReference>
<evidence type="ECO:0000256" key="1">
    <source>
        <dbReference type="SAM" id="Phobius"/>
    </source>
</evidence>
<feature type="transmembrane region" description="Helical" evidence="1">
    <location>
        <begin position="423"/>
        <end position="444"/>
    </location>
</feature>
<evidence type="ECO:0000256" key="2">
    <source>
        <dbReference type="SAM" id="SignalP"/>
    </source>
</evidence>
<keyword evidence="4" id="KW-1185">Reference proteome</keyword>
<gene>
    <name evidence="3" type="ORF">SAMN02745217_01442</name>
</gene>
<keyword evidence="2" id="KW-0732">Signal</keyword>
<feature type="transmembrane region" description="Helical" evidence="1">
    <location>
        <begin position="451"/>
        <end position="470"/>
    </location>
</feature>
<feature type="signal peptide" evidence="2">
    <location>
        <begin position="1"/>
        <end position="27"/>
    </location>
</feature>
<keyword evidence="1" id="KW-1133">Transmembrane helix</keyword>
<evidence type="ECO:0000313" key="4">
    <source>
        <dbReference type="Proteomes" id="UP000184612"/>
    </source>
</evidence>
<keyword evidence="1" id="KW-0472">Membrane</keyword>
<dbReference type="Proteomes" id="UP000184612">
    <property type="component" value="Unassembled WGS sequence"/>
</dbReference>
<protein>
    <submittedName>
        <fullName evidence="3">Uncharacterized protein</fullName>
    </submittedName>
</protein>
<dbReference type="EMBL" id="FRFD01000004">
    <property type="protein sequence ID" value="SHO47147.1"/>
    <property type="molecule type" value="Genomic_DNA"/>
</dbReference>
<proteinExistence type="predicted"/>
<dbReference type="STRING" id="1121345.SAMN02745217_01442"/>